<dbReference type="InterPro" id="IPR001444">
    <property type="entry name" value="Flag_bb_rod_N"/>
</dbReference>
<gene>
    <name evidence="6" type="ORF">PRVXH_002553</name>
</gene>
<evidence type="ECO:0000313" key="6">
    <source>
        <dbReference type="EMBL" id="XCI28589.1"/>
    </source>
</evidence>
<keyword evidence="6" id="KW-0966">Cell projection</keyword>
<sequence length="256" mass="27729">MRSLWIGGSGLLTQQKNIDIIGNNVSNVNTNGYKKNRTSFEDILYANTQQNQQPVDEEIRQTPQGIQIGNGVIVSGTKQIFSQGAINNTGKTWDLAIEGPGFFGVEVDGVTHLTREGNFSVDSNGDLVNSSGFEVAGEFQQNLNDVSNISINAAGEVFGTPDGQEESVQIGTVFTYNVNNPEGLLSMGDNLLLATENSGQQELYQSNIKQGALEGSNVDLAEEMTNMITAQRSYQTSARVLHTADEMMSQANNIKR</sequence>
<dbReference type="AlphaFoldDB" id="A0AAU8HTP4"/>
<evidence type="ECO:0000259" key="4">
    <source>
        <dbReference type="Pfam" id="PF06429"/>
    </source>
</evidence>
<feature type="domain" description="Flagellar hook protein FlgE/F/G-like D1" evidence="5">
    <location>
        <begin position="96"/>
        <end position="157"/>
    </location>
</feature>
<proteinExistence type="inferred from homology"/>
<dbReference type="SUPFAM" id="SSF117143">
    <property type="entry name" value="Flagellar hook protein flgE"/>
    <property type="match status" value="1"/>
</dbReference>
<dbReference type="GO" id="GO:0009425">
    <property type="term" value="C:bacterial-type flagellum basal body"/>
    <property type="evidence" value="ECO:0007669"/>
    <property type="project" value="UniProtKB-SubCell"/>
</dbReference>
<feature type="domain" description="Flagellar basal body rod protein N-terminal" evidence="3">
    <location>
        <begin position="6"/>
        <end position="34"/>
    </location>
</feature>
<keyword evidence="2" id="KW-0975">Bacterial flagellum</keyword>
<dbReference type="InterPro" id="IPR020013">
    <property type="entry name" value="Flagellar_FlgE/F/G"/>
</dbReference>
<dbReference type="InterPro" id="IPR010930">
    <property type="entry name" value="Flg_bb/hook_C_dom"/>
</dbReference>
<accession>A0AAU8HTP4</accession>
<dbReference type="EMBL" id="CP159485">
    <property type="protein sequence ID" value="XCI28589.1"/>
    <property type="molecule type" value="Genomic_DNA"/>
</dbReference>
<dbReference type="PANTHER" id="PTHR30435">
    <property type="entry name" value="FLAGELLAR PROTEIN"/>
    <property type="match status" value="1"/>
</dbReference>
<dbReference type="InterPro" id="IPR037925">
    <property type="entry name" value="FlgE/F/G-like"/>
</dbReference>
<dbReference type="NCBIfam" id="TIGR03506">
    <property type="entry name" value="FlgEFG_subfam"/>
    <property type="match status" value="2"/>
</dbReference>
<dbReference type="Pfam" id="PF00460">
    <property type="entry name" value="Flg_bb_rod"/>
    <property type="match status" value="1"/>
</dbReference>
<organism evidence="6">
    <name type="scientific">Proteinivorax hydrogeniformans</name>
    <dbReference type="NCBI Taxonomy" id="1826727"/>
    <lineage>
        <taxon>Bacteria</taxon>
        <taxon>Bacillati</taxon>
        <taxon>Bacillota</taxon>
        <taxon>Clostridia</taxon>
        <taxon>Eubacteriales</taxon>
        <taxon>Proteinivoracaceae</taxon>
        <taxon>Proteinivorax</taxon>
    </lineage>
</organism>
<dbReference type="GO" id="GO:0071978">
    <property type="term" value="P:bacterial-type flagellum-dependent swarming motility"/>
    <property type="evidence" value="ECO:0007669"/>
    <property type="project" value="TreeGrafter"/>
</dbReference>
<dbReference type="PROSITE" id="PS00588">
    <property type="entry name" value="FLAGELLA_BB_ROD"/>
    <property type="match status" value="1"/>
</dbReference>
<reference evidence="6" key="2">
    <citation type="submission" date="2024-06" db="EMBL/GenBank/DDBJ databases">
        <authorList>
            <person name="Petrova K.O."/>
            <person name="Toshchakov S.V."/>
            <person name="Boltjanskaja Y.V."/>
            <person name="Kevbrin V.V."/>
        </authorList>
    </citation>
    <scope>NUCLEOTIDE SEQUENCE</scope>
    <source>
        <strain evidence="6">Z-710</strain>
    </source>
</reference>
<name>A0AAU8HTP4_9FIRM</name>
<feature type="domain" description="Flagellar basal-body/hook protein C-terminal" evidence="4">
    <location>
        <begin position="209"/>
        <end position="254"/>
    </location>
</feature>
<comment type="subcellular location">
    <subcellularLocation>
        <location evidence="2">Bacterial flagellum basal body</location>
    </subcellularLocation>
</comment>
<evidence type="ECO:0000256" key="1">
    <source>
        <dbReference type="ARBA" id="ARBA00009677"/>
    </source>
</evidence>
<dbReference type="InterPro" id="IPR053967">
    <property type="entry name" value="LlgE_F_G-like_D1"/>
</dbReference>
<dbReference type="PANTHER" id="PTHR30435:SF19">
    <property type="entry name" value="FLAGELLAR BASAL-BODY ROD PROTEIN FLGG"/>
    <property type="match status" value="1"/>
</dbReference>
<keyword evidence="6" id="KW-0282">Flagellum</keyword>
<protein>
    <submittedName>
        <fullName evidence="6">Flagellar hook-basal body complex protein</fullName>
    </submittedName>
</protein>
<keyword evidence="6" id="KW-0969">Cilium</keyword>
<dbReference type="Pfam" id="PF06429">
    <property type="entry name" value="Flg_bbr_C"/>
    <property type="match status" value="1"/>
</dbReference>
<reference evidence="6" key="1">
    <citation type="journal article" date="2018" name="Antonie Van Leeuwenhoek">
        <title>Proteinivorax hydrogeniformans sp. nov., an anaerobic, haloalkaliphilic bacterium fermenting proteinaceous compounds with high hydrogen production.</title>
        <authorList>
            <person name="Boltyanskaya Y."/>
            <person name="Detkova E."/>
            <person name="Pimenov N."/>
            <person name="Kevbrin V."/>
        </authorList>
    </citation>
    <scope>NUCLEOTIDE SEQUENCE</scope>
    <source>
        <strain evidence="6">Z-710</strain>
    </source>
</reference>
<evidence type="ECO:0000259" key="5">
    <source>
        <dbReference type="Pfam" id="PF22692"/>
    </source>
</evidence>
<comment type="similarity">
    <text evidence="1 2">Belongs to the flagella basal body rod proteins family.</text>
</comment>
<dbReference type="InterPro" id="IPR019776">
    <property type="entry name" value="Flagellar_basal_body_rod_CS"/>
</dbReference>
<evidence type="ECO:0000259" key="3">
    <source>
        <dbReference type="Pfam" id="PF00460"/>
    </source>
</evidence>
<evidence type="ECO:0000256" key="2">
    <source>
        <dbReference type="RuleBase" id="RU362116"/>
    </source>
</evidence>
<dbReference type="RefSeq" id="WP_353893142.1">
    <property type="nucleotide sequence ID" value="NZ_CP159485.1"/>
</dbReference>
<dbReference type="Pfam" id="PF22692">
    <property type="entry name" value="LlgE_F_G_D1"/>
    <property type="match status" value="1"/>
</dbReference>